<dbReference type="AlphaFoldDB" id="A0A4R4ULH7"/>
<keyword evidence="3" id="KW-1185">Reference proteome</keyword>
<dbReference type="InterPro" id="IPR036513">
    <property type="entry name" value="STAS_dom_sf"/>
</dbReference>
<gene>
    <name evidence="2" type="ORF">E1161_13010</name>
</gene>
<organism evidence="2 3">
    <name type="scientific">Saccharopolyspora aridisoli</name>
    <dbReference type="NCBI Taxonomy" id="2530385"/>
    <lineage>
        <taxon>Bacteria</taxon>
        <taxon>Bacillati</taxon>
        <taxon>Actinomycetota</taxon>
        <taxon>Actinomycetes</taxon>
        <taxon>Pseudonocardiales</taxon>
        <taxon>Pseudonocardiaceae</taxon>
        <taxon>Saccharopolyspora</taxon>
    </lineage>
</organism>
<dbReference type="EMBL" id="SMKV01000013">
    <property type="protein sequence ID" value="TDC92631.1"/>
    <property type="molecule type" value="Genomic_DNA"/>
</dbReference>
<dbReference type="Pfam" id="PF13466">
    <property type="entry name" value="STAS_2"/>
    <property type="match status" value="1"/>
</dbReference>
<evidence type="ECO:0000313" key="3">
    <source>
        <dbReference type="Proteomes" id="UP000294744"/>
    </source>
</evidence>
<name>A0A4R4ULH7_9PSEU</name>
<reference evidence="2 3" key="1">
    <citation type="submission" date="2019-03" db="EMBL/GenBank/DDBJ databases">
        <title>Draft genome sequences of novel Actinobacteria.</title>
        <authorList>
            <person name="Sahin N."/>
            <person name="Ay H."/>
            <person name="Saygin H."/>
        </authorList>
    </citation>
    <scope>NUCLEOTIDE SEQUENCE [LARGE SCALE GENOMIC DNA]</scope>
    <source>
        <strain evidence="2 3">16K404</strain>
    </source>
</reference>
<dbReference type="PROSITE" id="PS50801">
    <property type="entry name" value="STAS"/>
    <property type="match status" value="1"/>
</dbReference>
<dbReference type="Gene3D" id="3.30.750.24">
    <property type="entry name" value="STAS domain"/>
    <property type="match status" value="1"/>
</dbReference>
<comment type="caution">
    <text evidence="2">The sequence shown here is derived from an EMBL/GenBank/DDBJ whole genome shotgun (WGS) entry which is preliminary data.</text>
</comment>
<evidence type="ECO:0000259" key="1">
    <source>
        <dbReference type="PROSITE" id="PS50801"/>
    </source>
</evidence>
<dbReference type="OrthoDB" id="5190375at2"/>
<dbReference type="CDD" id="cd07043">
    <property type="entry name" value="STAS_anti-anti-sigma_factors"/>
    <property type="match status" value="1"/>
</dbReference>
<dbReference type="InterPro" id="IPR058548">
    <property type="entry name" value="MlaB-like_STAS"/>
</dbReference>
<evidence type="ECO:0000313" key="2">
    <source>
        <dbReference type="EMBL" id="TDC92631.1"/>
    </source>
</evidence>
<dbReference type="InterPro" id="IPR002645">
    <property type="entry name" value="STAS_dom"/>
</dbReference>
<dbReference type="Proteomes" id="UP000294744">
    <property type="component" value="Unassembled WGS sequence"/>
</dbReference>
<proteinExistence type="predicted"/>
<dbReference type="SUPFAM" id="SSF52091">
    <property type="entry name" value="SpoIIaa-like"/>
    <property type="match status" value="1"/>
</dbReference>
<sequence length="125" mass="13083">MRANHSLITTLPTAFTVDGDLAGSGVALLAEWLWPHVLTGPPEALVDLASATTIDAAGLDLLVAAHAYAAHRHVSLRIVNAAPRVLRVLHMAGVSALPARGPRDEFATSTARNLVPRQDTAVVLA</sequence>
<accession>A0A4R4ULH7</accession>
<protein>
    <submittedName>
        <fullName evidence="2">Anti-sigma factor antagonist</fullName>
    </submittedName>
</protein>
<feature type="domain" description="STAS" evidence="1">
    <location>
        <begin position="15"/>
        <end position="125"/>
    </location>
</feature>